<evidence type="ECO:0000313" key="1">
    <source>
        <dbReference type="EMBL" id="JAD23803.1"/>
    </source>
</evidence>
<dbReference type="EMBL" id="GBRH01274092">
    <property type="protein sequence ID" value="JAD23803.1"/>
    <property type="molecule type" value="Transcribed_RNA"/>
</dbReference>
<dbReference type="AlphaFoldDB" id="A0A0A8YDY5"/>
<protein>
    <submittedName>
        <fullName evidence="1">Uncharacterized protein</fullName>
    </submittedName>
</protein>
<proteinExistence type="predicted"/>
<accession>A0A0A8YDY5</accession>
<reference evidence="1" key="1">
    <citation type="submission" date="2014-09" db="EMBL/GenBank/DDBJ databases">
        <authorList>
            <person name="Magalhaes I.L.F."/>
            <person name="Oliveira U."/>
            <person name="Santos F.R."/>
            <person name="Vidigal T.H.D.A."/>
            <person name="Brescovit A.D."/>
            <person name="Santos A.J."/>
        </authorList>
    </citation>
    <scope>NUCLEOTIDE SEQUENCE</scope>
    <source>
        <tissue evidence="1">Shoot tissue taken approximately 20 cm above the soil surface</tissue>
    </source>
</reference>
<reference evidence="1" key="2">
    <citation type="journal article" date="2015" name="Data Brief">
        <title>Shoot transcriptome of the giant reed, Arundo donax.</title>
        <authorList>
            <person name="Barrero R.A."/>
            <person name="Guerrero F.D."/>
            <person name="Moolhuijzen P."/>
            <person name="Goolsby J.A."/>
            <person name="Tidwell J."/>
            <person name="Bellgard S.E."/>
            <person name="Bellgard M.I."/>
        </authorList>
    </citation>
    <scope>NUCLEOTIDE SEQUENCE</scope>
    <source>
        <tissue evidence="1">Shoot tissue taken approximately 20 cm above the soil surface</tissue>
    </source>
</reference>
<name>A0A0A8YDY5_ARUDO</name>
<organism evidence="1">
    <name type="scientific">Arundo donax</name>
    <name type="common">Giant reed</name>
    <name type="synonym">Donax arundinaceus</name>
    <dbReference type="NCBI Taxonomy" id="35708"/>
    <lineage>
        <taxon>Eukaryota</taxon>
        <taxon>Viridiplantae</taxon>
        <taxon>Streptophyta</taxon>
        <taxon>Embryophyta</taxon>
        <taxon>Tracheophyta</taxon>
        <taxon>Spermatophyta</taxon>
        <taxon>Magnoliopsida</taxon>
        <taxon>Liliopsida</taxon>
        <taxon>Poales</taxon>
        <taxon>Poaceae</taxon>
        <taxon>PACMAD clade</taxon>
        <taxon>Arundinoideae</taxon>
        <taxon>Arundineae</taxon>
        <taxon>Arundo</taxon>
    </lineage>
</organism>
<sequence>MKWTCKNECNSLAPDVTSVIAVDCCPIDVVSHNF</sequence>